<keyword evidence="4" id="KW-1185">Reference proteome</keyword>
<dbReference type="Pfam" id="PF08241">
    <property type="entry name" value="Methyltransf_11"/>
    <property type="match status" value="1"/>
</dbReference>
<dbReference type="SMART" id="SM00422">
    <property type="entry name" value="HTH_MERR"/>
    <property type="match status" value="1"/>
</dbReference>
<dbReference type="InterPro" id="IPR029063">
    <property type="entry name" value="SAM-dependent_MTases_sf"/>
</dbReference>
<dbReference type="PROSITE" id="PS50937">
    <property type="entry name" value="HTH_MERR_2"/>
    <property type="match status" value="1"/>
</dbReference>
<dbReference type="GO" id="GO:0032259">
    <property type="term" value="P:methylation"/>
    <property type="evidence" value="ECO:0007669"/>
    <property type="project" value="UniProtKB-KW"/>
</dbReference>
<dbReference type="SUPFAM" id="SSF46955">
    <property type="entry name" value="Putative DNA-binding domain"/>
    <property type="match status" value="1"/>
</dbReference>
<dbReference type="PANTHER" id="PTHR30204">
    <property type="entry name" value="REDOX-CYCLING DRUG-SENSING TRANSCRIPTIONAL ACTIVATOR SOXR"/>
    <property type="match status" value="1"/>
</dbReference>
<dbReference type="GO" id="GO:0008757">
    <property type="term" value="F:S-adenosylmethionine-dependent methyltransferase activity"/>
    <property type="evidence" value="ECO:0007669"/>
    <property type="project" value="InterPro"/>
</dbReference>
<protein>
    <submittedName>
        <fullName evidence="3">Methylase involved in ubiquinone/menaquinone biosynthesis</fullName>
    </submittedName>
</protein>
<dbReference type="InterPro" id="IPR013216">
    <property type="entry name" value="Methyltransf_11"/>
</dbReference>
<keyword evidence="3" id="KW-0830">Ubiquinone</keyword>
<dbReference type="Gene3D" id="1.10.1660.10">
    <property type="match status" value="1"/>
</dbReference>
<dbReference type="AlphaFoldDB" id="A0A1M7LDE9"/>
<keyword evidence="3" id="KW-0808">Transferase</keyword>
<dbReference type="Pfam" id="PF13411">
    <property type="entry name" value="MerR_1"/>
    <property type="match status" value="1"/>
</dbReference>
<dbReference type="STRING" id="1120996.SAMN02746066_03200"/>
<dbReference type="InterPro" id="IPR047057">
    <property type="entry name" value="MerR_fam"/>
</dbReference>
<dbReference type="OrthoDB" id="9777497at2"/>
<keyword evidence="1" id="KW-0238">DNA-binding</keyword>
<dbReference type="InterPro" id="IPR009061">
    <property type="entry name" value="DNA-bd_dom_put_sf"/>
</dbReference>
<dbReference type="PANTHER" id="PTHR30204:SF96">
    <property type="entry name" value="CHROMOSOME-ANCHORING PROTEIN RACA"/>
    <property type="match status" value="1"/>
</dbReference>
<dbReference type="CDD" id="cd01106">
    <property type="entry name" value="HTH_TipAL-Mta"/>
    <property type="match status" value="1"/>
</dbReference>
<sequence length="393" mass="45648">MKKTGYYSSGEFARMAHVTLRTIRYYDKQNILTPTLVTESGARFYTDEDLARLQQILLLKYLGFSLEDIKEMTINDTDYHFMSNSLNLQLKLIRDRIEQMQLVEKAIQDTCTAVQAEHSIDWSNMLHLIHLTGMEKSMKNQYQNASNISARINLHSLYSQNKQGWFPWVYEQCHIKSGMKILEIGCGDGTLWTSNLSLLPKNVTITLSDLSDGMLRDARRTIGAEDRRFSFQRFDCKQIPYDSESFDLVIANHLLFYCENIPQVCQEVQRVLKPDGQFLCSTYGKKHMLEVSQLVQRFDDRIVLSADKLYENFGLENGLDLLSPYFLEVTCKTYEDSLLVPDCEPLISYILSCHGNQNQYLLDHYKEFRSFVKKQTDTVFHITKEAGIFLCKK</sequence>
<proteinExistence type="predicted"/>
<name>A0A1M7LDE9_9FIRM</name>
<feature type="domain" description="HTH merR-type" evidence="2">
    <location>
        <begin position="6"/>
        <end position="75"/>
    </location>
</feature>
<dbReference type="InterPro" id="IPR000551">
    <property type="entry name" value="MerR-type_HTH_dom"/>
</dbReference>
<dbReference type="GO" id="GO:0003677">
    <property type="term" value="F:DNA binding"/>
    <property type="evidence" value="ECO:0007669"/>
    <property type="project" value="UniProtKB-KW"/>
</dbReference>
<keyword evidence="3" id="KW-0489">Methyltransferase</keyword>
<reference evidence="3 4" key="1">
    <citation type="submission" date="2016-11" db="EMBL/GenBank/DDBJ databases">
        <authorList>
            <person name="Jaros S."/>
            <person name="Januszkiewicz K."/>
            <person name="Wedrychowicz H."/>
        </authorList>
    </citation>
    <scope>NUCLEOTIDE SEQUENCE [LARGE SCALE GENOMIC DNA]</scope>
    <source>
        <strain evidence="3 4">DSM 15930</strain>
    </source>
</reference>
<dbReference type="CDD" id="cd02440">
    <property type="entry name" value="AdoMet_MTases"/>
    <property type="match status" value="1"/>
</dbReference>
<evidence type="ECO:0000259" key="2">
    <source>
        <dbReference type="PROSITE" id="PS50937"/>
    </source>
</evidence>
<evidence type="ECO:0000313" key="3">
    <source>
        <dbReference type="EMBL" id="SHM76148.1"/>
    </source>
</evidence>
<dbReference type="Gene3D" id="3.40.50.150">
    <property type="entry name" value="Vaccinia Virus protein VP39"/>
    <property type="match status" value="1"/>
</dbReference>
<dbReference type="SUPFAM" id="SSF53335">
    <property type="entry name" value="S-adenosyl-L-methionine-dependent methyltransferases"/>
    <property type="match status" value="1"/>
</dbReference>
<dbReference type="Proteomes" id="UP000184038">
    <property type="component" value="Unassembled WGS sequence"/>
</dbReference>
<organism evidence="3 4">
    <name type="scientific">Anaerosporobacter mobilis DSM 15930</name>
    <dbReference type="NCBI Taxonomy" id="1120996"/>
    <lineage>
        <taxon>Bacteria</taxon>
        <taxon>Bacillati</taxon>
        <taxon>Bacillota</taxon>
        <taxon>Clostridia</taxon>
        <taxon>Lachnospirales</taxon>
        <taxon>Lachnospiraceae</taxon>
        <taxon>Anaerosporobacter</taxon>
    </lineage>
</organism>
<dbReference type="RefSeq" id="WP_073289403.1">
    <property type="nucleotide sequence ID" value="NZ_FRCP01000016.1"/>
</dbReference>
<accession>A0A1M7LDE9</accession>
<dbReference type="EMBL" id="FRCP01000016">
    <property type="protein sequence ID" value="SHM76148.1"/>
    <property type="molecule type" value="Genomic_DNA"/>
</dbReference>
<evidence type="ECO:0000313" key="4">
    <source>
        <dbReference type="Proteomes" id="UP000184038"/>
    </source>
</evidence>
<evidence type="ECO:0000256" key="1">
    <source>
        <dbReference type="ARBA" id="ARBA00023125"/>
    </source>
</evidence>
<gene>
    <name evidence="3" type="ORF">SAMN02746066_03200</name>
</gene>
<dbReference type="GO" id="GO:0003700">
    <property type="term" value="F:DNA-binding transcription factor activity"/>
    <property type="evidence" value="ECO:0007669"/>
    <property type="project" value="InterPro"/>
</dbReference>